<dbReference type="OrthoDB" id="10249433at2759"/>
<dbReference type="InterPro" id="IPR022742">
    <property type="entry name" value="Hydrolase_4"/>
</dbReference>
<name>A0A9W7YAT0_9FUNG</name>
<feature type="non-terminal residue" evidence="2">
    <location>
        <position position="1"/>
    </location>
</feature>
<keyword evidence="3" id="KW-1185">Reference proteome</keyword>
<proteinExistence type="predicted"/>
<organism evidence="2 3">
    <name type="scientific">Coemansia biformis</name>
    <dbReference type="NCBI Taxonomy" id="1286918"/>
    <lineage>
        <taxon>Eukaryota</taxon>
        <taxon>Fungi</taxon>
        <taxon>Fungi incertae sedis</taxon>
        <taxon>Zoopagomycota</taxon>
        <taxon>Kickxellomycotina</taxon>
        <taxon>Kickxellomycetes</taxon>
        <taxon>Kickxellales</taxon>
        <taxon>Kickxellaceae</taxon>
        <taxon>Coemansia</taxon>
    </lineage>
</organism>
<protein>
    <recommendedName>
        <fullName evidence="1">Serine aminopeptidase S33 domain-containing protein</fullName>
    </recommendedName>
</protein>
<comment type="caution">
    <text evidence="2">The sequence shown here is derived from an EMBL/GenBank/DDBJ whole genome shotgun (WGS) entry which is preliminary data.</text>
</comment>
<evidence type="ECO:0000313" key="3">
    <source>
        <dbReference type="Proteomes" id="UP001143981"/>
    </source>
</evidence>
<sequence>EVVEWVSQGKRQLYTHLYKATTQPPVATLTIVHGLGEHIDRYESMARTFAHAGIQAIGFDQRGFGKTGRKCGRLGDNEGIDAVCADIALMNKRVAIDGVPHFLLGHSMGGLNVLNYALGHNSDGHIRGVIASAPALLPGRPLLPPRFVMSMLHSVARVVPSIQKNTGITADMLTSNKTEIDKFNASIENIGHCTLGTLSCVLRRGPYVLKHASEFATPVYLVHAIGDKATDYEGTRQFFHGLPESLDKEYNEVDRNYHELHFEEDMGPELVNTYKQWMLDRLN</sequence>
<evidence type="ECO:0000313" key="2">
    <source>
        <dbReference type="EMBL" id="KAJ1729161.1"/>
    </source>
</evidence>
<dbReference type="PANTHER" id="PTHR11614">
    <property type="entry name" value="PHOSPHOLIPASE-RELATED"/>
    <property type="match status" value="1"/>
</dbReference>
<accession>A0A9W7YAT0</accession>
<dbReference type="EMBL" id="JANBOI010000664">
    <property type="protein sequence ID" value="KAJ1729161.1"/>
    <property type="molecule type" value="Genomic_DNA"/>
</dbReference>
<feature type="domain" description="Serine aminopeptidase S33" evidence="1">
    <location>
        <begin position="24"/>
        <end position="265"/>
    </location>
</feature>
<dbReference type="AlphaFoldDB" id="A0A9W7YAT0"/>
<dbReference type="InterPro" id="IPR051044">
    <property type="entry name" value="MAG_DAG_Lipase"/>
</dbReference>
<reference evidence="2" key="1">
    <citation type="submission" date="2022-07" db="EMBL/GenBank/DDBJ databases">
        <title>Phylogenomic reconstructions and comparative analyses of Kickxellomycotina fungi.</title>
        <authorList>
            <person name="Reynolds N.K."/>
            <person name="Stajich J.E."/>
            <person name="Barry K."/>
            <person name="Grigoriev I.V."/>
            <person name="Crous P."/>
            <person name="Smith M.E."/>
        </authorList>
    </citation>
    <scope>NUCLEOTIDE SEQUENCE</scope>
    <source>
        <strain evidence="2">BCRC 34381</strain>
    </source>
</reference>
<dbReference type="Gene3D" id="3.40.50.1820">
    <property type="entry name" value="alpha/beta hydrolase"/>
    <property type="match status" value="1"/>
</dbReference>
<dbReference type="SUPFAM" id="SSF53474">
    <property type="entry name" value="alpha/beta-Hydrolases"/>
    <property type="match status" value="1"/>
</dbReference>
<dbReference type="Proteomes" id="UP001143981">
    <property type="component" value="Unassembled WGS sequence"/>
</dbReference>
<dbReference type="InterPro" id="IPR029058">
    <property type="entry name" value="AB_hydrolase_fold"/>
</dbReference>
<evidence type="ECO:0000259" key="1">
    <source>
        <dbReference type="Pfam" id="PF12146"/>
    </source>
</evidence>
<gene>
    <name evidence="2" type="ORF">LPJ61_003661</name>
</gene>
<dbReference type="Pfam" id="PF12146">
    <property type="entry name" value="Hydrolase_4"/>
    <property type="match status" value="1"/>
</dbReference>